<dbReference type="AlphaFoldDB" id="A0A5B0X7L8"/>
<feature type="chain" id="PRO_5022995787" evidence="2">
    <location>
        <begin position="28"/>
        <end position="428"/>
    </location>
</feature>
<feature type="repeat" description="TPR" evidence="1">
    <location>
        <begin position="84"/>
        <end position="117"/>
    </location>
</feature>
<dbReference type="InterPro" id="IPR019734">
    <property type="entry name" value="TPR_rpt"/>
</dbReference>
<protein>
    <submittedName>
        <fullName evidence="3">Tetratricopeptide repeat-containing protein</fullName>
    </submittedName>
</protein>
<dbReference type="Proteomes" id="UP000323708">
    <property type="component" value="Unassembled WGS sequence"/>
</dbReference>
<proteinExistence type="predicted"/>
<reference evidence="3 4" key="1">
    <citation type="submission" date="2019-09" db="EMBL/GenBank/DDBJ databases">
        <authorList>
            <person name="Chen X.-Y."/>
        </authorList>
    </citation>
    <scope>NUCLEOTIDE SEQUENCE [LARGE SCALE GENOMIC DNA]</scope>
    <source>
        <strain evidence="3 4">NY5</strain>
    </source>
</reference>
<keyword evidence="1" id="KW-0802">TPR repeat</keyword>
<accession>A0A5B0X7L8</accession>
<dbReference type="RefSeq" id="WP_149609688.1">
    <property type="nucleotide sequence ID" value="NZ_VTUX01000001.1"/>
</dbReference>
<dbReference type="PROSITE" id="PS50005">
    <property type="entry name" value="TPR"/>
    <property type="match status" value="1"/>
</dbReference>
<feature type="signal peptide" evidence="2">
    <location>
        <begin position="1"/>
        <end position="27"/>
    </location>
</feature>
<keyword evidence="4" id="KW-1185">Reference proteome</keyword>
<gene>
    <name evidence="3" type="ORF">F0M18_01940</name>
</gene>
<sequence length="428" mass="47989">MCTNLNRYAVRLLALLAMLAVSLATQAGRAGYGQDFVRLDAAAVSVEEAQDKAEPAPGAVDPGAYQQRLLALELQQGPYADALAEPLAAMGRHYRQRGEYDEAVKLYTRALHVVRVNDGLYSERQAPLVRDLLGIYRQAQDWQALDERYQYFFRLFGNGQPPLTGLRLRAAVEYMRWQREAISRGLGNEQRRIVELVELNDALLAAERKGEAAGYQWRRVLTFSQMRNLYLLQQEFEISQTQMVQRGPGYYPGAPPAISEDLDTQRLDNLLRNAPGKGRQLLAQLLPEARLRGARESASVQLALADWYFWNRQQGRAAEAYQQVIATLTEAGEPALLQQWLGEPQELPAEHLYGDVPGVPEPIVVSARYDVSARGRPTNLEVALLSGGNEQHLGTFRRQLSATLFRPRWADGEAEGVSGLARDYRLLD</sequence>
<keyword evidence="2" id="KW-0732">Signal</keyword>
<dbReference type="InterPro" id="IPR011990">
    <property type="entry name" value="TPR-like_helical_dom_sf"/>
</dbReference>
<dbReference type="EMBL" id="VTUX01000001">
    <property type="protein sequence ID" value="KAA1194219.1"/>
    <property type="molecule type" value="Genomic_DNA"/>
</dbReference>
<dbReference type="SUPFAM" id="SSF48452">
    <property type="entry name" value="TPR-like"/>
    <property type="match status" value="1"/>
</dbReference>
<evidence type="ECO:0000313" key="3">
    <source>
        <dbReference type="EMBL" id="KAA1194219.1"/>
    </source>
</evidence>
<comment type="caution">
    <text evidence="3">The sequence shown here is derived from an EMBL/GenBank/DDBJ whole genome shotgun (WGS) entry which is preliminary data.</text>
</comment>
<dbReference type="Pfam" id="PF13176">
    <property type="entry name" value="TPR_7"/>
    <property type="match status" value="1"/>
</dbReference>
<evidence type="ECO:0000256" key="1">
    <source>
        <dbReference type="PROSITE-ProRule" id="PRU00339"/>
    </source>
</evidence>
<evidence type="ECO:0000256" key="2">
    <source>
        <dbReference type="SAM" id="SignalP"/>
    </source>
</evidence>
<evidence type="ECO:0000313" key="4">
    <source>
        <dbReference type="Proteomes" id="UP000323708"/>
    </source>
</evidence>
<name>A0A5B0X7L8_9GAMM</name>
<organism evidence="3 4">
    <name type="scientific">Pseudohalioglobus sediminis</name>
    <dbReference type="NCBI Taxonomy" id="2606449"/>
    <lineage>
        <taxon>Bacteria</taxon>
        <taxon>Pseudomonadati</taxon>
        <taxon>Pseudomonadota</taxon>
        <taxon>Gammaproteobacteria</taxon>
        <taxon>Cellvibrionales</taxon>
        <taxon>Halieaceae</taxon>
        <taxon>Pseudohalioglobus</taxon>
    </lineage>
</organism>